<evidence type="ECO:0000313" key="3">
    <source>
        <dbReference type="Proteomes" id="UP000001542"/>
    </source>
</evidence>
<dbReference type="RefSeq" id="XP_001583171.1">
    <property type="nucleotide sequence ID" value="XM_001583121.1"/>
</dbReference>
<proteinExistence type="predicted"/>
<feature type="region of interest" description="Disordered" evidence="1">
    <location>
        <begin position="116"/>
        <end position="138"/>
    </location>
</feature>
<sequence>MSKVASLFGGKRAERKKIEDFNKPVTEVINLDDKQENSKELIFSNVHKETKPPENKPKYIFQAIDKAAERKYIQNCLKDKRLEREIADWEAKNGPALKFDTIQGNSNIPEENGEILEEGKEETKTETAENSKWPSEAEFDEMRERYMKRLQEDEILKFHGGKKAQTELLYYPEICGIPVIQ</sequence>
<dbReference type="InParanoid" id="A2DBI2"/>
<dbReference type="VEuPathDB" id="TrichDB:TVAG_093590"/>
<dbReference type="OrthoDB" id="10552268at2759"/>
<dbReference type="SMR" id="A2DBI2"/>
<protein>
    <submittedName>
        <fullName evidence="2">Uncharacterized protein</fullName>
    </submittedName>
</protein>
<dbReference type="KEGG" id="tva:5467739"/>
<dbReference type="VEuPathDB" id="TrichDB:TVAGG3_0382200"/>
<reference evidence="2" key="1">
    <citation type="submission" date="2006-10" db="EMBL/GenBank/DDBJ databases">
        <authorList>
            <person name="Amadeo P."/>
            <person name="Zhao Q."/>
            <person name="Wortman J."/>
            <person name="Fraser-Liggett C."/>
            <person name="Carlton J."/>
        </authorList>
    </citation>
    <scope>NUCLEOTIDE SEQUENCE</scope>
    <source>
        <strain evidence="2">G3</strain>
    </source>
</reference>
<name>A2DBI2_TRIV3</name>
<dbReference type="AlphaFoldDB" id="A2DBI2"/>
<evidence type="ECO:0000256" key="1">
    <source>
        <dbReference type="SAM" id="MobiDB-lite"/>
    </source>
</evidence>
<organism evidence="2 3">
    <name type="scientific">Trichomonas vaginalis (strain ATCC PRA-98 / G3)</name>
    <dbReference type="NCBI Taxonomy" id="412133"/>
    <lineage>
        <taxon>Eukaryota</taxon>
        <taxon>Metamonada</taxon>
        <taxon>Parabasalia</taxon>
        <taxon>Trichomonadida</taxon>
        <taxon>Trichomonadidae</taxon>
        <taxon>Trichomonas</taxon>
    </lineage>
</organism>
<gene>
    <name evidence="2" type="ORF">TVAG_093590</name>
</gene>
<evidence type="ECO:0000313" key="2">
    <source>
        <dbReference type="EMBL" id="EAY22185.1"/>
    </source>
</evidence>
<dbReference type="Proteomes" id="UP000001542">
    <property type="component" value="Unassembled WGS sequence"/>
</dbReference>
<dbReference type="EMBL" id="DS113185">
    <property type="protein sequence ID" value="EAY22185.1"/>
    <property type="molecule type" value="Genomic_DNA"/>
</dbReference>
<accession>A2DBI2</accession>
<feature type="compositionally biased region" description="Basic and acidic residues" evidence="1">
    <location>
        <begin position="117"/>
        <end position="129"/>
    </location>
</feature>
<reference evidence="2" key="2">
    <citation type="journal article" date="2007" name="Science">
        <title>Draft genome sequence of the sexually transmitted pathogen Trichomonas vaginalis.</title>
        <authorList>
            <person name="Carlton J.M."/>
            <person name="Hirt R.P."/>
            <person name="Silva J.C."/>
            <person name="Delcher A.L."/>
            <person name="Schatz M."/>
            <person name="Zhao Q."/>
            <person name="Wortman J.R."/>
            <person name="Bidwell S.L."/>
            <person name="Alsmark U.C.M."/>
            <person name="Besteiro S."/>
            <person name="Sicheritz-Ponten T."/>
            <person name="Noel C.J."/>
            <person name="Dacks J.B."/>
            <person name="Foster P.G."/>
            <person name="Simillion C."/>
            <person name="Van de Peer Y."/>
            <person name="Miranda-Saavedra D."/>
            <person name="Barton G.J."/>
            <person name="Westrop G.D."/>
            <person name="Mueller S."/>
            <person name="Dessi D."/>
            <person name="Fiori P.L."/>
            <person name="Ren Q."/>
            <person name="Paulsen I."/>
            <person name="Zhang H."/>
            <person name="Bastida-Corcuera F.D."/>
            <person name="Simoes-Barbosa A."/>
            <person name="Brown M.T."/>
            <person name="Hayes R.D."/>
            <person name="Mukherjee M."/>
            <person name="Okumura C.Y."/>
            <person name="Schneider R."/>
            <person name="Smith A.J."/>
            <person name="Vanacova S."/>
            <person name="Villalvazo M."/>
            <person name="Haas B.J."/>
            <person name="Pertea M."/>
            <person name="Feldblyum T.V."/>
            <person name="Utterback T.R."/>
            <person name="Shu C.L."/>
            <person name="Osoegawa K."/>
            <person name="de Jong P.J."/>
            <person name="Hrdy I."/>
            <person name="Horvathova L."/>
            <person name="Zubacova Z."/>
            <person name="Dolezal P."/>
            <person name="Malik S.B."/>
            <person name="Logsdon J.M. Jr."/>
            <person name="Henze K."/>
            <person name="Gupta A."/>
            <person name="Wang C.C."/>
            <person name="Dunne R.L."/>
            <person name="Upcroft J.A."/>
            <person name="Upcroft P."/>
            <person name="White O."/>
            <person name="Salzberg S.L."/>
            <person name="Tang P."/>
            <person name="Chiu C.-H."/>
            <person name="Lee Y.-S."/>
            <person name="Embley T.M."/>
            <person name="Coombs G.H."/>
            <person name="Mottram J.C."/>
            <person name="Tachezy J."/>
            <person name="Fraser-Liggett C.M."/>
            <person name="Johnson P.J."/>
        </authorList>
    </citation>
    <scope>NUCLEOTIDE SEQUENCE [LARGE SCALE GENOMIC DNA]</scope>
    <source>
        <strain evidence="2">G3</strain>
    </source>
</reference>
<keyword evidence="3" id="KW-1185">Reference proteome</keyword>